<reference evidence="6" key="1">
    <citation type="submission" date="2025-08" db="UniProtKB">
        <authorList>
            <consortium name="RefSeq"/>
        </authorList>
    </citation>
    <scope>IDENTIFICATION</scope>
</reference>
<organism evidence="5 6">
    <name type="scientific">Clupea harengus</name>
    <name type="common">Atlantic herring</name>
    <dbReference type="NCBI Taxonomy" id="7950"/>
    <lineage>
        <taxon>Eukaryota</taxon>
        <taxon>Metazoa</taxon>
        <taxon>Chordata</taxon>
        <taxon>Craniata</taxon>
        <taxon>Vertebrata</taxon>
        <taxon>Euteleostomi</taxon>
        <taxon>Actinopterygii</taxon>
        <taxon>Neopterygii</taxon>
        <taxon>Teleostei</taxon>
        <taxon>Clupei</taxon>
        <taxon>Clupeiformes</taxon>
        <taxon>Clupeoidei</taxon>
        <taxon>Clupeidae</taxon>
        <taxon>Clupea</taxon>
    </lineage>
</organism>
<feature type="domain" description="Chemokine interleukin-8-like" evidence="4">
    <location>
        <begin position="25"/>
        <end position="85"/>
    </location>
</feature>
<feature type="chain" id="PRO_5027922684" evidence="3">
    <location>
        <begin position="23"/>
        <end position="126"/>
    </location>
</feature>
<evidence type="ECO:0000313" key="5">
    <source>
        <dbReference type="Proteomes" id="UP000515152"/>
    </source>
</evidence>
<evidence type="ECO:0000259" key="4">
    <source>
        <dbReference type="SMART" id="SM00199"/>
    </source>
</evidence>
<dbReference type="InterPro" id="IPR036048">
    <property type="entry name" value="Interleukin_8-like_sf"/>
</dbReference>
<protein>
    <submittedName>
        <fullName evidence="6">C-C motif chemokine 32b.3</fullName>
    </submittedName>
</protein>
<evidence type="ECO:0000256" key="3">
    <source>
        <dbReference type="SAM" id="SignalP"/>
    </source>
</evidence>
<dbReference type="Proteomes" id="UP000515152">
    <property type="component" value="Chromosome 17"/>
</dbReference>
<dbReference type="SUPFAM" id="SSF54117">
    <property type="entry name" value="Interleukin 8-like chemokines"/>
    <property type="match status" value="1"/>
</dbReference>
<keyword evidence="1" id="KW-0202">Cytokine</keyword>
<dbReference type="OrthoDB" id="8900217at2759"/>
<dbReference type="KEGG" id="char:116224407"/>
<dbReference type="InterPro" id="IPR039809">
    <property type="entry name" value="Chemokine_b/g/d"/>
</dbReference>
<dbReference type="GO" id="GO:0008009">
    <property type="term" value="F:chemokine activity"/>
    <property type="evidence" value="ECO:0007669"/>
    <property type="project" value="InterPro"/>
</dbReference>
<dbReference type="PANTHER" id="PTHR12015">
    <property type="entry name" value="SMALL INDUCIBLE CYTOKINE A"/>
    <property type="match status" value="1"/>
</dbReference>
<feature type="signal peptide" evidence="3">
    <location>
        <begin position="1"/>
        <end position="22"/>
    </location>
</feature>
<dbReference type="SMART" id="SM00199">
    <property type="entry name" value="SCY"/>
    <property type="match status" value="1"/>
</dbReference>
<proteinExistence type="predicted"/>
<dbReference type="GO" id="GO:0005615">
    <property type="term" value="C:extracellular space"/>
    <property type="evidence" value="ECO:0007669"/>
    <property type="project" value="UniProtKB-KW"/>
</dbReference>
<dbReference type="PANTHER" id="PTHR12015:SF108">
    <property type="entry name" value="C-C MOTIF CHEMOKINE 20"/>
    <property type="match status" value="1"/>
</dbReference>
<feature type="region of interest" description="Disordered" evidence="2">
    <location>
        <begin position="81"/>
        <end position="126"/>
    </location>
</feature>
<dbReference type="Pfam" id="PF00048">
    <property type="entry name" value="IL8"/>
    <property type="match status" value="1"/>
</dbReference>
<dbReference type="InterPro" id="IPR001811">
    <property type="entry name" value="Chemokine_IL8-like_dom"/>
</dbReference>
<keyword evidence="5" id="KW-1185">Reference proteome</keyword>
<dbReference type="Gene3D" id="2.40.50.40">
    <property type="match status" value="1"/>
</dbReference>
<dbReference type="GeneID" id="116224407"/>
<dbReference type="AlphaFoldDB" id="A0A6P8GLR7"/>
<evidence type="ECO:0000256" key="2">
    <source>
        <dbReference type="SAM" id="MobiDB-lite"/>
    </source>
</evidence>
<keyword evidence="3" id="KW-0732">Signal</keyword>
<dbReference type="RefSeq" id="XP_031439848.1">
    <property type="nucleotide sequence ID" value="XM_031583988.2"/>
</dbReference>
<name>A0A6P8GLR7_CLUHA</name>
<gene>
    <name evidence="6" type="primary">ccl32b.3</name>
</gene>
<dbReference type="CDD" id="cd00169">
    <property type="entry name" value="Chemokine"/>
    <property type="match status" value="1"/>
</dbReference>
<sequence length="126" mass="13715">MNISTLSVCCLISSCFIISAVSSPTADCCLSLSVSRPRIKNVKDYHIQPQGGLCPIDAVVLLTKSGKRICANPDSPWVKDAMKKVNEERVGPPVTQQDPPRRRKGKGKGRGRGKGRRERGSRAGRQ</sequence>
<feature type="compositionally biased region" description="Basic and acidic residues" evidence="2">
    <location>
        <begin position="81"/>
        <end position="90"/>
    </location>
</feature>
<feature type="compositionally biased region" description="Basic residues" evidence="2">
    <location>
        <begin position="101"/>
        <end position="126"/>
    </location>
</feature>
<evidence type="ECO:0000313" key="6">
    <source>
        <dbReference type="RefSeq" id="XP_031439848.1"/>
    </source>
</evidence>
<accession>A0A6P8GLR7</accession>
<dbReference type="CTD" id="101884043"/>
<evidence type="ECO:0000256" key="1">
    <source>
        <dbReference type="ARBA" id="ARBA00022514"/>
    </source>
</evidence>
<dbReference type="GO" id="GO:0006955">
    <property type="term" value="P:immune response"/>
    <property type="evidence" value="ECO:0007669"/>
    <property type="project" value="InterPro"/>
</dbReference>